<dbReference type="EMBL" id="LT629705">
    <property type="protein sequence ID" value="SDO84917.1"/>
    <property type="molecule type" value="Genomic_DNA"/>
</dbReference>
<dbReference type="InterPro" id="IPR003661">
    <property type="entry name" value="HisK_dim/P_dom"/>
</dbReference>
<dbReference type="Pfam" id="PF00512">
    <property type="entry name" value="HisKA"/>
    <property type="match status" value="1"/>
</dbReference>
<keyword evidence="4" id="KW-0808">Transferase</keyword>
<dbReference type="RefSeq" id="WP_090183397.1">
    <property type="nucleotide sequence ID" value="NZ_LT629705.1"/>
</dbReference>
<reference evidence="9 10" key="1">
    <citation type="submission" date="2016-10" db="EMBL/GenBank/DDBJ databases">
        <authorList>
            <person name="de Groot N.N."/>
        </authorList>
    </citation>
    <scope>NUCLEOTIDE SEQUENCE [LARGE SCALE GENOMIC DNA]</scope>
    <source>
        <strain evidence="9 10">CECT 7543</strain>
    </source>
</reference>
<feature type="domain" description="Histidine kinase" evidence="8">
    <location>
        <begin position="64"/>
        <end position="283"/>
    </location>
</feature>
<dbReference type="AlphaFoldDB" id="A0A1H0MWY9"/>
<evidence type="ECO:0000256" key="7">
    <source>
        <dbReference type="SAM" id="Coils"/>
    </source>
</evidence>
<dbReference type="Gene3D" id="3.30.565.10">
    <property type="entry name" value="Histidine kinase-like ATPase, C-terminal domain"/>
    <property type="match status" value="1"/>
</dbReference>
<dbReference type="SUPFAM" id="SSF47384">
    <property type="entry name" value="Homodimeric domain of signal transducing histidine kinase"/>
    <property type="match status" value="1"/>
</dbReference>
<dbReference type="SMART" id="SM00387">
    <property type="entry name" value="HATPase_c"/>
    <property type="match status" value="1"/>
</dbReference>
<protein>
    <recommendedName>
        <fullName evidence="2">histidine kinase</fullName>
        <ecNumber evidence="2">2.7.13.3</ecNumber>
    </recommendedName>
</protein>
<dbReference type="GO" id="GO:0000155">
    <property type="term" value="F:phosphorelay sensor kinase activity"/>
    <property type="evidence" value="ECO:0007669"/>
    <property type="project" value="InterPro"/>
</dbReference>
<proteinExistence type="predicted"/>
<evidence type="ECO:0000313" key="9">
    <source>
        <dbReference type="EMBL" id="SDO84917.1"/>
    </source>
</evidence>
<dbReference type="CDD" id="cd16922">
    <property type="entry name" value="HATPase_EvgS-ArcB-TorS-like"/>
    <property type="match status" value="1"/>
</dbReference>
<keyword evidence="7" id="KW-0175">Coiled coil</keyword>
<evidence type="ECO:0000256" key="6">
    <source>
        <dbReference type="ARBA" id="ARBA00023012"/>
    </source>
</evidence>
<evidence type="ECO:0000313" key="10">
    <source>
        <dbReference type="Proteomes" id="UP000198827"/>
    </source>
</evidence>
<feature type="coiled-coil region" evidence="7">
    <location>
        <begin position="9"/>
        <end position="54"/>
    </location>
</feature>
<evidence type="ECO:0000256" key="5">
    <source>
        <dbReference type="ARBA" id="ARBA00022777"/>
    </source>
</evidence>
<dbReference type="InterPro" id="IPR004358">
    <property type="entry name" value="Sig_transdc_His_kin-like_C"/>
</dbReference>
<dbReference type="InterPro" id="IPR036890">
    <property type="entry name" value="HATPase_C_sf"/>
</dbReference>
<dbReference type="SUPFAM" id="SSF55874">
    <property type="entry name" value="ATPase domain of HSP90 chaperone/DNA topoisomerase II/histidine kinase"/>
    <property type="match status" value="1"/>
</dbReference>
<dbReference type="InterPro" id="IPR003594">
    <property type="entry name" value="HATPase_dom"/>
</dbReference>
<dbReference type="SMART" id="SM00388">
    <property type="entry name" value="HisKA"/>
    <property type="match status" value="1"/>
</dbReference>
<evidence type="ECO:0000256" key="3">
    <source>
        <dbReference type="ARBA" id="ARBA00022553"/>
    </source>
</evidence>
<dbReference type="InterPro" id="IPR036097">
    <property type="entry name" value="HisK_dim/P_sf"/>
</dbReference>
<dbReference type="OrthoDB" id="9770795at2"/>
<dbReference type="Pfam" id="PF02518">
    <property type="entry name" value="HATPase_c"/>
    <property type="match status" value="1"/>
</dbReference>
<dbReference type="Gene3D" id="1.10.287.130">
    <property type="match status" value="1"/>
</dbReference>
<dbReference type="Proteomes" id="UP000198827">
    <property type="component" value="Chromosome I"/>
</dbReference>
<evidence type="ECO:0000256" key="1">
    <source>
        <dbReference type="ARBA" id="ARBA00000085"/>
    </source>
</evidence>
<dbReference type="InterPro" id="IPR050736">
    <property type="entry name" value="Sensor_HK_Regulatory"/>
</dbReference>
<dbReference type="PANTHER" id="PTHR43711">
    <property type="entry name" value="TWO-COMPONENT HISTIDINE KINASE"/>
    <property type="match status" value="1"/>
</dbReference>
<keyword evidence="3" id="KW-0597">Phosphoprotein</keyword>
<name>A0A1H0MWY9_9PSED</name>
<accession>A0A1H0MWY9</accession>
<sequence length="291" mass="31812">MTELPALTSDEQAALIERLQNETASLREELEETNQGVLALYAELDNQAEELRQASDLKSRFLSYMSHEFRTPLGSILSIASLLIDELDGPLSPEQHKQVTFVSTAARELSDMVDDLLDLAKIEAGRITISPAWFDMLDLFAALRGMFRPIVDATAVDLIFEEPVGLPRLFTDDKKLAQILRNFISNSLKFTARGEVRVSASLEGENQVRFAVSDTGIGIAPELHGALFEDFSQVDSPLQKRLRGTGLGLSLCKRFAALLGGEVGVESTPGVGSTFFVIIPLAIAMEPADET</sequence>
<keyword evidence="6" id="KW-0902">Two-component regulatory system</keyword>
<dbReference type="PROSITE" id="PS50109">
    <property type="entry name" value="HIS_KIN"/>
    <property type="match status" value="1"/>
</dbReference>
<keyword evidence="5 9" id="KW-0418">Kinase</keyword>
<evidence type="ECO:0000259" key="8">
    <source>
        <dbReference type="PROSITE" id="PS50109"/>
    </source>
</evidence>
<evidence type="ECO:0000256" key="2">
    <source>
        <dbReference type="ARBA" id="ARBA00012438"/>
    </source>
</evidence>
<dbReference type="CDD" id="cd00082">
    <property type="entry name" value="HisKA"/>
    <property type="match status" value="1"/>
</dbReference>
<gene>
    <name evidence="9" type="ORF">SAMN04489798_4014</name>
</gene>
<dbReference type="EC" id="2.7.13.3" evidence="2"/>
<dbReference type="PRINTS" id="PR00344">
    <property type="entry name" value="BCTRLSENSOR"/>
</dbReference>
<dbReference type="PANTHER" id="PTHR43711:SF31">
    <property type="entry name" value="HISTIDINE KINASE"/>
    <property type="match status" value="1"/>
</dbReference>
<dbReference type="InterPro" id="IPR005467">
    <property type="entry name" value="His_kinase_dom"/>
</dbReference>
<comment type="catalytic activity">
    <reaction evidence="1">
        <text>ATP + protein L-histidine = ADP + protein N-phospho-L-histidine.</text>
        <dbReference type="EC" id="2.7.13.3"/>
    </reaction>
</comment>
<evidence type="ECO:0000256" key="4">
    <source>
        <dbReference type="ARBA" id="ARBA00022679"/>
    </source>
</evidence>
<organism evidence="9 10">
    <name type="scientific">Pseudomonas arsenicoxydans</name>
    <dbReference type="NCBI Taxonomy" id="702115"/>
    <lineage>
        <taxon>Bacteria</taxon>
        <taxon>Pseudomonadati</taxon>
        <taxon>Pseudomonadota</taxon>
        <taxon>Gammaproteobacteria</taxon>
        <taxon>Pseudomonadales</taxon>
        <taxon>Pseudomonadaceae</taxon>
        <taxon>Pseudomonas</taxon>
    </lineage>
</organism>